<evidence type="ECO:0000256" key="3">
    <source>
        <dbReference type="ARBA" id="ARBA00022448"/>
    </source>
</evidence>
<evidence type="ECO:0000256" key="7">
    <source>
        <dbReference type="ARBA" id="ARBA00022989"/>
    </source>
</evidence>
<reference evidence="13" key="1">
    <citation type="journal article" date="2020" name="J. Zoolog. Syst. Evol. Res.">
        <title>Highly divergent mitogenomes of Geukensia demissa (Bivalvia, Mytilidae) with extreme AT content.</title>
        <authorList>
            <person name="Lubosny M."/>
            <person name="Smietanka B."/>
            <person name="Przylucka A."/>
            <person name="Burzynski A."/>
        </authorList>
    </citation>
    <scope>NUCLEOTIDE SEQUENCE</scope>
    <source>
        <strain evidence="13">GEU_F</strain>
    </source>
</reference>
<evidence type="ECO:0000256" key="6">
    <source>
        <dbReference type="ARBA" id="ARBA00022781"/>
    </source>
</evidence>
<proteinExistence type="inferred from homology"/>
<keyword evidence="4" id="KW-0138">CF(0)</keyword>
<dbReference type="GO" id="GO:0005743">
    <property type="term" value="C:mitochondrial inner membrane"/>
    <property type="evidence" value="ECO:0007669"/>
    <property type="project" value="UniProtKB-SubCell"/>
</dbReference>
<evidence type="ECO:0000256" key="10">
    <source>
        <dbReference type="ARBA" id="ARBA00023310"/>
    </source>
</evidence>
<dbReference type="CDD" id="cd00310">
    <property type="entry name" value="ATP-synt_Fo_a_6"/>
    <property type="match status" value="1"/>
</dbReference>
<dbReference type="RefSeq" id="YP_010317930.1">
    <property type="nucleotide sequence ID" value="NC_061903.1"/>
</dbReference>
<dbReference type="Gene3D" id="1.20.120.220">
    <property type="entry name" value="ATP synthase, F0 complex, subunit A"/>
    <property type="match status" value="1"/>
</dbReference>
<feature type="transmembrane region" description="Helical" evidence="12">
    <location>
        <begin position="100"/>
        <end position="122"/>
    </location>
</feature>
<keyword evidence="8" id="KW-0406">Ion transport</keyword>
<feature type="transmembrane region" description="Helical" evidence="12">
    <location>
        <begin position="193"/>
        <end position="216"/>
    </location>
</feature>
<dbReference type="Pfam" id="PF00119">
    <property type="entry name" value="ATP-synt_A"/>
    <property type="match status" value="1"/>
</dbReference>
<dbReference type="EMBL" id="MN449487">
    <property type="protein sequence ID" value="QHO63840.1"/>
    <property type="molecule type" value="Genomic_DNA"/>
</dbReference>
<accession>A0A6B9VPE6</accession>
<feature type="transmembrane region" description="Helical" evidence="12">
    <location>
        <begin position="16"/>
        <end position="36"/>
    </location>
</feature>
<evidence type="ECO:0000256" key="5">
    <source>
        <dbReference type="ARBA" id="ARBA00022692"/>
    </source>
</evidence>
<evidence type="ECO:0000256" key="4">
    <source>
        <dbReference type="ARBA" id="ARBA00022547"/>
    </source>
</evidence>
<keyword evidence="6" id="KW-0375">Hydrogen ion transport</keyword>
<feature type="transmembrane region" description="Helical" evidence="12">
    <location>
        <begin position="164"/>
        <end position="187"/>
    </location>
</feature>
<comment type="similarity">
    <text evidence="2">Belongs to the ATPase A chain family.</text>
</comment>
<gene>
    <name evidence="13" type="primary">ATP6</name>
</gene>
<evidence type="ECO:0000256" key="9">
    <source>
        <dbReference type="ARBA" id="ARBA00023136"/>
    </source>
</evidence>
<sequence>MLMDVFSGFDDKNFNSFYFGLYMWGFGLICCLLFYCTNIWNKSSVLSMMMNMMVAFSYGMVSRVSGRYFYGFNLIMCSLFMMLIFMNFSNCTPFFFPVTCHIPFAMLFGFSIWVSIVVSSAYNSWDQIIASLAPSGCPMVLAPFMVLVEMVSSLMRPFTLTMRMVFNLATGQVMLSLFSESGLWVFLSDYKGLFGLFSKWVLCIFVFIGVSGFYFFELCVSLLQSYIFCLLLCMYTEDHSGWDNH</sequence>
<dbReference type="CTD" id="4508"/>
<dbReference type="AlphaFoldDB" id="A0A6B9VPE6"/>
<keyword evidence="3" id="KW-0813">Transport</keyword>
<feature type="transmembrane region" description="Helical" evidence="12">
    <location>
        <begin position="67"/>
        <end position="88"/>
    </location>
</feature>
<dbReference type="GO" id="GO:0045259">
    <property type="term" value="C:proton-transporting ATP synthase complex"/>
    <property type="evidence" value="ECO:0007669"/>
    <property type="project" value="UniProtKB-KW"/>
</dbReference>
<dbReference type="NCBIfam" id="TIGR01131">
    <property type="entry name" value="ATP_synt_6_or_A"/>
    <property type="match status" value="1"/>
</dbReference>
<dbReference type="PANTHER" id="PTHR11410:SF0">
    <property type="entry name" value="ATP SYNTHASE SUBUNIT A"/>
    <property type="match status" value="1"/>
</dbReference>
<evidence type="ECO:0000256" key="1">
    <source>
        <dbReference type="ARBA" id="ARBA00004141"/>
    </source>
</evidence>
<dbReference type="InterPro" id="IPR045083">
    <property type="entry name" value="ATP_synth_F0_asu_bact/mt"/>
</dbReference>
<geneLocation type="mitochondrion" evidence="13"/>
<organism evidence="13">
    <name type="scientific">Geukensia demissa</name>
    <name type="common">Ribbed mussel</name>
    <name type="synonym">Ischadium demissa</name>
    <dbReference type="NCBI Taxonomy" id="27807"/>
    <lineage>
        <taxon>Eukaryota</taxon>
        <taxon>Metazoa</taxon>
        <taxon>Spiralia</taxon>
        <taxon>Lophotrochozoa</taxon>
        <taxon>Mollusca</taxon>
        <taxon>Bivalvia</taxon>
        <taxon>Autobranchia</taxon>
        <taxon>Pteriomorphia</taxon>
        <taxon>Mytilida</taxon>
        <taxon>Mytiloidea</taxon>
        <taxon>Mytilidae</taxon>
        <taxon>Brachidontinae</taxon>
        <taxon>Geukensia</taxon>
    </lineage>
</organism>
<feature type="transmembrane region" description="Helical" evidence="12">
    <location>
        <begin position="128"/>
        <end position="152"/>
    </location>
</feature>
<keyword evidence="5 12" id="KW-0812">Transmembrane</keyword>
<dbReference type="GO" id="GO:0046933">
    <property type="term" value="F:proton-transporting ATP synthase activity, rotational mechanism"/>
    <property type="evidence" value="ECO:0007669"/>
    <property type="project" value="TreeGrafter"/>
</dbReference>
<dbReference type="PANTHER" id="PTHR11410">
    <property type="entry name" value="ATP SYNTHASE SUBUNIT A"/>
    <property type="match status" value="1"/>
</dbReference>
<name>A0A6B9VPE6_GEUDE</name>
<keyword evidence="9 12" id="KW-0472">Membrane</keyword>
<protein>
    <recommendedName>
        <fullName evidence="11">ATP synthase subunit a</fullName>
    </recommendedName>
</protein>
<keyword evidence="10" id="KW-0066">ATP synthesis</keyword>
<keyword evidence="7 12" id="KW-1133">Transmembrane helix</keyword>
<evidence type="ECO:0000256" key="2">
    <source>
        <dbReference type="ARBA" id="ARBA00006810"/>
    </source>
</evidence>
<dbReference type="SUPFAM" id="SSF81336">
    <property type="entry name" value="F1F0 ATP synthase subunit A"/>
    <property type="match status" value="1"/>
</dbReference>
<evidence type="ECO:0000256" key="11">
    <source>
        <dbReference type="RuleBase" id="RU004450"/>
    </source>
</evidence>
<dbReference type="PRINTS" id="PR00123">
    <property type="entry name" value="ATPASEA"/>
</dbReference>
<dbReference type="InterPro" id="IPR035908">
    <property type="entry name" value="F0_ATP_A_sf"/>
</dbReference>
<evidence type="ECO:0000256" key="8">
    <source>
        <dbReference type="ARBA" id="ARBA00023065"/>
    </source>
</evidence>
<dbReference type="GeneID" id="71456024"/>
<comment type="subcellular location">
    <subcellularLocation>
        <location evidence="1">Membrane</location>
        <topology evidence="1">Multi-pass membrane protein</topology>
    </subcellularLocation>
    <subcellularLocation>
        <location evidence="11">Mitochondrion inner membrane</location>
        <topology evidence="11">Multi-pass membrane protein</topology>
    </subcellularLocation>
</comment>
<dbReference type="InterPro" id="IPR000568">
    <property type="entry name" value="ATP_synth_F0_asu"/>
</dbReference>
<keyword evidence="13" id="KW-0496">Mitochondrion</keyword>
<evidence type="ECO:0000256" key="12">
    <source>
        <dbReference type="SAM" id="Phobius"/>
    </source>
</evidence>
<evidence type="ECO:0000313" key="13">
    <source>
        <dbReference type="EMBL" id="QHO63840.1"/>
    </source>
</evidence>